<dbReference type="KEGG" id="ddz:DSYM_27000"/>
<evidence type="ECO:0008006" key="4">
    <source>
        <dbReference type="Google" id="ProtNLM"/>
    </source>
</evidence>
<reference evidence="2" key="1">
    <citation type="journal article" name="DNA Res.">
        <title>The physiological potential of anammox bacteria as revealed by their core genome structure.</title>
        <authorList>
            <person name="Okubo T."/>
            <person name="Toyoda A."/>
            <person name="Fukuhara K."/>
            <person name="Uchiyama I."/>
            <person name="Harigaya Y."/>
            <person name="Kuroiwa M."/>
            <person name="Suzuki T."/>
            <person name="Murakami Y."/>
            <person name="Suwa Y."/>
            <person name="Takami H."/>
        </authorList>
    </citation>
    <scope>NUCLEOTIDE SEQUENCE</scope>
    <source>
        <strain evidence="2">317325-3</strain>
    </source>
</reference>
<dbReference type="EMBL" id="AP021857">
    <property type="protein sequence ID" value="BBO22001.1"/>
    <property type="molecule type" value="Genomic_DNA"/>
</dbReference>
<sequence>MYKDPNCGCCGAWAERLEAEGFRVKTVPTTDMVSVKKRFAVPQRLTSCHTAKVGNYVIEGHVPASAIKRLLREKPAVAGLSVPGMPAGSPGMEVPGRRDPYDVVTFDKGGRSAVYESHR</sequence>
<evidence type="ECO:0000313" key="3">
    <source>
        <dbReference type="Proteomes" id="UP000662914"/>
    </source>
</evidence>
<name>A0A809S719_9PROT</name>
<evidence type="ECO:0000256" key="1">
    <source>
        <dbReference type="SAM" id="MobiDB-lite"/>
    </source>
</evidence>
<dbReference type="Proteomes" id="UP000662914">
    <property type="component" value="Chromosome"/>
</dbReference>
<protein>
    <recommendedName>
        <fullName evidence="4">Metal-binding protein</fullName>
    </recommendedName>
</protein>
<accession>A0A809S719</accession>
<organism evidence="2 3">
    <name type="scientific">Candidatus Desulfobacillus denitrificans</name>
    <dbReference type="NCBI Taxonomy" id="2608985"/>
    <lineage>
        <taxon>Bacteria</taxon>
        <taxon>Pseudomonadati</taxon>
        <taxon>Pseudomonadota</taxon>
        <taxon>Betaproteobacteria</taxon>
        <taxon>Candidatus Desulfobacillus</taxon>
    </lineage>
</organism>
<evidence type="ECO:0000313" key="2">
    <source>
        <dbReference type="EMBL" id="BBO22001.1"/>
    </source>
</evidence>
<proteinExistence type="predicted"/>
<dbReference type="Pfam" id="PF04214">
    <property type="entry name" value="DUF411"/>
    <property type="match status" value="1"/>
</dbReference>
<dbReference type="AlphaFoldDB" id="A0A809S719"/>
<gene>
    <name evidence="2" type="ORF">DSYM_27000</name>
</gene>
<dbReference type="InterPro" id="IPR007332">
    <property type="entry name" value="DUF411"/>
</dbReference>
<feature type="region of interest" description="Disordered" evidence="1">
    <location>
        <begin position="81"/>
        <end position="100"/>
    </location>
</feature>